<gene>
    <name evidence="2" type="ORF">SAMN05421803_108169</name>
</gene>
<dbReference type="InterPro" id="IPR029063">
    <property type="entry name" value="SAM-dependent_MTases_sf"/>
</dbReference>
<dbReference type="STRING" id="758803.SAMN05421803_108169"/>
<dbReference type="GO" id="GO:0032259">
    <property type="term" value="P:methylation"/>
    <property type="evidence" value="ECO:0007669"/>
    <property type="project" value="UniProtKB-KW"/>
</dbReference>
<sequence>MTATDYYSPAAEFFDLVGHRHLVSSAPALRAALAGLDTGNGPVLDIGAGTGLVTATIADVLPSARIVSAEPSPVMRAVLTSRVFSDPALRGRVTVLPEPAQELPLPDSLSAVVIFGVAGHIPRPERIALWKRLADRLPEGAPIVVELMGVDTPRSIPFVRMCREAVGEQVYEWWISGEPAGEGVMRWRTEWRVFRGGERVRTVADEYDWETFGVERLAEESGLTVKRLARTGRESTPEIGVLLK</sequence>
<accession>A0A1M6LD16</accession>
<organism evidence="2 3">
    <name type="scientific">Nocardiopsis flavescens</name>
    <dbReference type="NCBI Taxonomy" id="758803"/>
    <lineage>
        <taxon>Bacteria</taxon>
        <taxon>Bacillati</taxon>
        <taxon>Actinomycetota</taxon>
        <taxon>Actinomycetes</taxon>
        <taxon>Streptosporangiales</taxon>
        <taxon>Nocardiopsidaceae</taxon>
        <taxon>Nocardiopsis</taxon>
    </lineage>
</organism>
<dbReference type="CDD" id="cd02440">
    <property type="entry name" value="AdoMet_MTases"/>
    <property type="match status" value="1"/>
</dbReference>
<dbReference type="AlphaFoldDB" id="A0A1M6LD16"/>
<evidence type="ECO:0000313" key="3">
    <source>
        <dbReference type="Proteomes" id="UP000184452"/>
    </source>
</evidence>
<evidence type="ECO:0000259" key="1">
    <source>
        <dbReference type="Pfam" id="PF13649"/>
    </source>
</evidence>
<dbReference type="Proteomes" id="UP000184452">
    <property type="component" value="Unassembled WGS sequence"/>
</dbReference>
<evidence type="ECO:0000313" key="2">
    <source>
        <dbReference type="EMBL" id="SHJ69038.1"/>
    </source>
</evidence>
<protein>
    <submittedName>
        <fullName evidence="2">Methyltransferase domain-containing protein</fullName>
    </submittedName>
</protein>
<proteinExistence type="predicted"/>
<dbReference type="GO" id="GO:0008168">
    <property type="term" value="F:methyltransferase activity"/>
    <property type="evidence" value="ECO:0007669"/>
    <property type="project" value="UniProtKB-KW"/>
</dbReference>
<dbReference type="Pfam" id="PF13649">
    <property type="entry name" value="Methyltransf_25"/>
    <property type="match status" value="1"/>
</dbReference>
<keyword evidence="3" id="KW-1185">Reference proteome</keyword>
<dbReference type="RefSeq" id="WP_245833236.1">
    <property type="nucleotide sequence ID" value="NZ_FQZK01000008.1"/>
</dbReference>
<name>A0A1M6LD16_9ACTN</name>
<dbReference type="SUPFAM" id="SSF53335">
    <property type="entry name" value="S-adenosyl-L-methionine-dependent methyltransferases"/>
    <property type="match status" value="1"/>
</dbReference>
<dbReference type="InterPro" id="IPR041698">
    <property type="entry name" value="Methyltransf_25"/>
</dbReference>
<keyword evidence="2" id="KW-0808">Transferase</keyword>
<dbReference type="EMBL" id="FQZK01000008">
    <property type="protein sequence ID" value="SHJ69038.1"/>
    <property type="molecule type" value="Genomic_DNA"/>
</dbReference>
<reference evidence="2 3" key="1">
    <citation type="submission" date="2016-11" db="EMBL/GenBank/DDBJ databases">
        <authorList>
            <person name="Jaros S."/>
            <person name="Januszkiewicz K."/>
            <person name="Wedrychowicz H."/>
        </authorList>
    </citation>
    <scope>NUCLEOTIDE SEQUENCE [LARGE SCALE GENOMIC DNA]</scope>
    <source>
        <strain evidence="2 3">CGMCC 4.5723</strain>
    </source>
</reference>
<keyword evidence="2" id="KW-0489">Methyltransferase</keyword>
<feature type="domain" description="Methyltransferase" evidence="1">
    <location>
        <begin position="43"/>
        <end position="138"/>
    </location>
</feature>
<dbReference type="Gene3D" id="3.40.50.150">
    <property type="entry name" value="Vaccinia Virus protein VP39"/>
    <property type="match status" value="1"/>
</dbReference>